<dbReference type="KEGG" id="wct:WS74_0913"/>
<organism evidence="1 2">
    <name type="scientific">Weissella ceti</name>
    <dbReference type="NCBI Taxonomy" id="759620"/>
    <lineage>
        <taxon>Bacteria</taxon>
        <taxon>Bacillati</taxon>
        <taxon>Bacillota</taxon>
        <taxon>Bacilli</taxon>
        <taxon>Lactobacillales</taxon>
        <taxon>Lactobacillaceae</taxon>
        <taxon>Weissella</taxon>
    </lineage>
</organism>
<proteinExistence type="predicted"/>
<gene>
    <name evidence="1" type="ORF">WS74_0913</name>
</gene>
<dbReference type="STRING" id="759620.WS105_0910"/>
<name>A0A075TZS3_9LACO</name>
<dbReference type="PATRIC" id="fig|759620.7.peg.874"/>
<evidence type="ECO:0000313" key="2">
    <source>
        <dbReference type="Proteomes" id="UP000029079"/>
    </source>
</evidence>
<protein>
    <submittedName>
        <fullName evidence="1">Uncharacterized protein</fullName>
    </submittedName>
</protein>
<dbReference type="KEGG" id="wce:WS08_0847"/>
<dbReference type="EMBL" id="CP009223">
    <property type="protein sequence ID" value="AIM63165.1"/>
    <property type="molecule type" value="Genomic_DNA"/>
</dbReference>
<dbReference type="Proteomes" id="UP000029079">
    <property type="component" value="Chromosome"/>
</dbReference>
<evidence type="ECO:0000313" key="1">
    <source>
        <dbReference type="EMBL" id="AIM63165.1"/>
    </source>
</evidence>
<reference evidence="1 2" key="1">
    <citation type="journal article" date="2014" name="Genome Announc.">
        <title>Complete Genome Sequences of Fish Pathogenic Weissella ceti Strains WS74 and WS105.</title>
        <authorList>
            <person name="Figueiredo H.C."/>
            <person name="Leal C.A."/>
            <person name="Dorella F.A."/>
            <person name="Carvalho A.F."/>
            <person name="Soares S.C."/>
            <person name="Pereira F.L."/>
            <person name="Azevedo V.A."/>
        </authorList>
    </citation>
    <scope>NUCLEOTIDE SEQUENCE [LARGE SCALE GENOMIC DNA]</scope>
    <source>
        <strain evidence="1 2">WS74</strain>
    </source>
</reference>
<reference evidence="2" key="2">
    <citation type="submission" date="2014-08" db="EMBL/GenBank/DDBJ databases">
        <title>Complete genome of Weissella ceti strain WS74 isolated from diseased rainbow trout in Brazil.</title>
        <authorList>
            <person name="Figueiredo H.C.P."/>
            <person name="Leal C.A.G."/>
            <person name="Pereira F.L."/>
            <person name="Soares S.C."/>
            <person name="Dorella F.A."/>
            <person name="Carvalho A.F."/>
            <person name="Azevedo V.A.C."/>
        </authorList>
    </citation>
    <scope>NUCLEOTIDE SEQUENCE [LARGE SCALE GENOMIC DNA]</scope>
    <source>
        <strain evidence="2">WS74</strain>
    </source>
</reference>
<keyword evidence="2" id="KW-1185">Reference proteome</keyword>
<accession>A0A075TZS3</accession>
<dbReference type="RefSeq" id="WP_009496319.1">
    <property type="nucleotide sequence ID" value="NZ_CP009223.1"/>
</dbReference>
<sequence length="69" mass="8208">MKELRVSKKEVRQQKTTPMTKMKMFTEALSIFWVIALAGYQVLRALYRLKRLKKAYKTSKKLKEQSKAK</sequence>
<dbReference type="AlphaFoldDB" id="A0A075TZS3"/>
<dbReference type="KEGG" id="wci:WS105_0910"/>